<dbReference type="PANTHER" id="PTHR22706:SF1">
    <property type="entry name" value="ASSEMBLY FACTOR FOR SPINDLE MICROTUBULES"/>
    <property type="match status" value="1"/>
</dbReference>
<name>A0A0P1AAU0_PLAHL</name>
<dbReference type="GO" id="GO:0005516">
    <property type="term" value="F:calmodulin binding"/>
    <property type="evidence" value="ECO:0007669"/>
    <property type="project" value="UniProtKB-KW"/>
</dbReference>
<dbReference type="SMART" id="SM00054">
    <property type="entry name" value="EFh"/>
    <property type="match status" value="2"/>
</dbReference>
<feature type="domain" description="EF-hand" evidence="7">
    <location>
        <begin position="1210"/>
        <end position="1245"/>
    </location>
</feature>
<proteinExistence type="predicted"/>
<dbReference type="Pfam" id="PF13499">
    <property type="entry name" value="EF-hand_7"/>
    <property type="match status" value="1"/>
</dbReference>
<evidence type="ECO:0000256" key="6">
    <source>
        <dbReference type="SAM" id="MobiDB-lite"/>
    </source>
</evidence>
<keyword evidence="4" id="KW-0106">Calcium</keyword>
<evidence type="ECO:0000313" key="8">
    <source>
        <dbReference type="EMBL" id="CEG37458.1"/>
    </source>
</evidence>
<keyword evidence="9" id="KW-1185">Reference proteome</keyword>
<dbReference type="GO" id="GO:0005737">
    <property type="term" value="C:cytoplasm"/>
    <property type="evidence" value="ECO:0007669"/>
    <property type="project" value="UniProtKB-SubCell"/>
</dbReference>
<dbReference type="InterPro" id="IPR011992">
    <property type="entry name" value="EF-hand-dom_pair"/>
</dbReference>
<dbReference type="RefSeq" id="XP_024573827.1">
    <property type="nucleotide sequence ID" value="XM_024722785.1"/>
</dbReference>
<dbReference type="OrthoDB" id="122376at2759"/>
<dbReference type="PROSITE" id="PS50096">
    <property type="entry name" value="IQ"/>
    <property type="match status" value="2"/>
</dbReference>
<dbReference type="PROSITE" id="PS50222">
    <property type="entry name" value="EF_HAND_2"/>
    <property type="match status" value="2"/>
</dbReference>
<evidence type="ECO:0000313" key="9">
    <source>
        <dbReference type="Proteomes" id="UP000054928"/>
    </source>
</evidence>
<dbReference type="Gene3D" id="1.20.5.190">
    <property type="match status" value="2"/>
</dbReference>
<dbReference type="GO" id="GO:0000922">
    <property type="term" value="C:spindle pole"/>
    <property type="evidence" value="ECO:0007669"/>
    <property type="project" value="TreeGrafter"/>
</dbReference>
<dbReference type="STRING" id="4781.A0A0P1AAU0"/>
<feature type="domain" description="EF-hand" evidence="7">
    <location>
        <begin position="1272"/>
        <end position="1307"/>
    </location>
</feature>
<evidence type="ECO:0000259" key="7">
    <source>
        <dbReference type="PROSITE" id="PS50222"/>
    </source>
</evidence>
<dbReference type="GeneID" id="36400106"/>
<protein>
    <submittedName>
        <fullName evidence="8">IQ motif, EF-hand binding site</fullName>
    </submittedName>
</protein>
<dbReference type="Proteomes" id="UP000054928">
    <property type="component" value="Unassembled WGS sequence"/>
</dbReference>
<evidence type="ECO:0000256" key="5">
    <source>
        <dbReference type="ARBA" id="ARBA00022860"/>
    </source>
</evidence>
<evidence type="ECO:0000256" key="3">
    <source>
        <dbReference type="ARBA" id="ARBA00022737"/>
    </source>
</evidence>
<dbReference type="Gene3D" id="1.10.238.10">
    <property type="entry name" value="EF-hand"/>
    <property type="match status" value="1"/>
</dbReference>
<dbReference type="SMART" id="SM00015">
    <property type="entry name" value="IQ"/>
    <property type="match status" value="5"/>
</dbReference>
<dbReference type="InterPro" id="IPR002048">
    <property type="entry name" value="EF_hand_dom"/>
</dbReference>
<dbReference type="GO" id="GO:0005509">
    <property type="term" value="F:calcium ion binding"/>
    <property type="evidence" value="ECO:0007669"/>
    <property type="project" value="InterPro"/>
</dbReference>
<dbReference type="GO" id="GO:0007051">
    <property type="term" value="P:spindle organization"/>
    <property type="evidence" value="ECO:0007669"/>
    <property type="project" value="TreeGrafter"/>
</dbReference>
<keyword evidence="3" id="KW-0677">Repeat</keyword>
<dbReference type="InterPro" id="IPR000048">
    <property type="entry name" value="IQ_motif_EF-hand-BS"/>
</dbReference>
<organism evidence="8 9">
    <name type="scientific">Plasmopara halstedii</name>
    <name type="common">Downy mildew of sunflower</name>
    <dbReference type="NCBI Taxonomy" id="4781"/>
    <lineage>
        <taxon>Eukaryota</taxon>
        <taxon>Sar</taxon>
        <taxon>Stramenopiles</taxon>
        <taxon>Oomycota</taxon>
        <taxon>Peronosporomycetes</taxon>
        <taxon>Peronosporales</taxon>
        <taxon>Peronosporaceae</taxon>
        <taxon>Plasmopara</taxon>
    </lineage>
</organism>
<dbReference type="Pfam" id="PF00612">
    <property type="entry name" value="IQ"/>
    <property type="match status" value="3"/>
</dbReference>
<feature type="region of interest" description="Disordered" evidence="6">
    <location>
        <begin position="1334"/>
        <end position="1356"/>
    </location>
</feature>
<keyword evidence="5" id="KW-0112">Calmodulin-binding</keyword>
<evidence type="ECO:0000256" key="2">
    <source>
        <dbReference type="ARBA" id="ARBA00022490"/>
    </source>
</evidence>
<dbReference type="EMBL" id="CCYD01000286">
    <property type="protein sequence ID" value="CEG37458.1"/>
    <property type="molecule type" value="Genomic_DNA"/>
</dbReference>
<dbReference type="InterPro" id="IPR018247">
    <property type="entry name" value="EF_Hand_1_Ca_BS"/>
</dbReference>
<dbReference type="PANTHER" id="PTHR22706">
    <property type="entry name" value="ASSEMBLY FACTOR FOR SPINDLE MICROTUBULES"/>
    <property type="match status" value="1"/>
</dbReference>
<dbReference type="SUPFAM" id="SSF47473">
    <property type="entry name" value="EF-hand"/>
    <property type="match status" value="1"/>
</dbReference>
<sequence length="1733" mass="197699">MDEVILNETQTDSAVQGDGMDELAQTSAIKAAEMEFSSDCASTDTHPTLSIPLGSIIELTCDHICASSAESENLKAFASLDKQRKRKLNISGWLERSDGSCQRSHVSALIREDAEHCDNQLCLQVQTSNDKVVTLRFELSPDIAIDPHPQLVVKFRSKTSRKISIRVTLKYLLQKFRVGIAIQCNLQLLDENEHSCGHMVATLRGGLLADLDNNHQMWAPVSLQAQPCILTVKVIDTQTVESDDQGLPCSANIWSSRTGKLCGQTISGLIWKNNAVFTENGVAQAVSLQVMDAATDVVFVGIYRPSRHERNELLGLGRIYVHMPDSIPDDGSCETQSTEQLLRLYIESLGVKRECGSMAVLINRFYETKDSDKDPFVSLAATALARIAYPTESAEMKCRFDIDILELQGLSFSIFKSDDIFLRLCIAQSGWNTELSSGKLGNDGNVRIGERASAIVRWTTKDRSFPMLEISVYARNRSQYNKRSLTSRASLAPHLQSKLKQTFKREQDLIVPIAPVLIGTGSFNLCSFFFQQNISVPANLTLEMEQDILKDYSKTVSVVTRLRASTSLDKDLKSIEISTVPQFIKGDVCIRLLQGSGEIFRKADLMSRYYVLISCGVEKVQSSCCPVDTDRTVTWNQQLALSITGADSPVVYLSLYQRTIDRISFSVNDNVSNHDQLVGDVTLPLFPSILEDKHLLQLTIPFGMPSMGKNCNQSDIRHYQKRGLLSLEMQFISTDLSNPAALEYQDTYELVIHQVRGNFQRVPGLTRYLIFNISILIDRGDASEELAIGTSDAMPILPSTYNELNLVFDLSNPEIADTLASESNMVIIVRIRDKLGDKYGCVHFPLRRDWKQSLNHRKRLTWFPICEESSTADVNLTENSVSMCIQTRQQSNRKAQYSARGKFHINISEAIQTSECEKSNSMKQRSDGGASILISSSLTNESTNVIRYRTRQATDQNSNRHWHWEKEWFVFDHNIDVSACQDLQVSMQIGVTRHTILDGKLLLAPTIKDATLKRFDLWLPLSDNSRTDVTCIVAHLHVVIVYVPTIVGTLNIELSENFTCSEAERLLHIETVFYKCMLGKTSSSTVIEERDSPESSTTKLVRLLIDTRLDDTAEIPELVIQRIGLTKLLGEICLDITSMDLLAISELCCLVPSTNNRPKQFVWCKFTDKSDRTKTTGVTKLRLWFDPARNLISSEKTNTVETIESVVVADAFTIWKKLFYLLDQNNNGYIDRNEFVNVFLDHFEEIADTVDGQKLLQLLFADKNKQSNLIAPTEEQIKSLFNAMDSNSDNEIEWLEYLQFLQQRQQLNCEKEKEIDIIMAPDALGKTLNQKLELNSDERHSTRHSSESSQKTDPLQKDKTIGCVSAVGYPTFTRSKKTSLCKKRLHEFQFSNQEQSRLLKQISSLETILAIERKRYAEVTTEYQALVRSYQRLHLKHQSELILKHTKTKIMKQTIEHQQQQLEARETLRRNRNEASIMLQSTVRSRLEMKRYQGIKFQRATAAITIQCMIRRVNARRQLQELYNRDRLAKQRICAVLKMQKFIRVQMVLRERASFQEAKILSATILQKNARRLLASTKWWSQKTAVLRLQCWFRQRLAVQHLIMVRDATSVVGMIMLKWILRWQYIHFRKNVRKLQSWWRRVYKKRFIESSTKAALYIQKAWKRKRARRRSECEEENLALIEAAICIQAVWRGRQQRLLFSLVRSEAKTWFDDESAIDALVYNLVAIVEANVV</sequence>
<comment type="subcellular location">
    <subcellularLocation>
        <location evidence="1">Cytoplasm</location>
    </subcellularLocation>
</comment>
<feature type="compositionally biased region" description="Basic and acidic residues" evidence="6">
    <location>
        <begin position="1334"/>
        <end position="1346"/>
    </location>
</feature>
<reference evidence="9" key="1">
    <citation type="submission" date="2014-09" db="EMBL/GenBank/DDBJ databases">
        <authorList>
            <person name="Sharma Rahul"/>
            <person name="Thines Marco"/>
        </authorList>
    </citation>
    <scope>NUCLEOTIDE SEQUENCE [LARGE SCALE GENOMIC DNA]</scope>
</reference>
<dbReference type="GO" id="GO:0051295">
    <property type="term" value="P:establishment of meiotic spindle localization"/>
    <property type="evidence" value="ECO:0007669"/>
    <property type="project" value="TreeGrafter"/>
</dbReference>
<evidence type="ECO:0000256" key="1">
    <source>
        <dbReference type="ARBA" id="ARBA00004496"/>
    </source>
</evidence>
<dbReference type="InterPro" id="IPR051185">
    <property type="entry name" value="ASPM"/>
</dbReference>
<evidence type="ECO:0000256" key="4">
    <source>
        <dbReference type="ARBA" id="ARBA00022837"/>
    </source>
</evidence>
<dbReference type="GO" id="GO:0000278">
    <property type="term" value="P:mitotic cell cycle"/>
    <property type="evidence" value="ECO:0007669"/>
    <property type="project" value="TreeGrafter"/>
</dbReference>
<dbReference type="PROSITE" id="PS00018">
    <property type="entry name" value="EF_HAND_1"/>
    <property type="match status" value="2"/>
</dbReference>
<accession>A0A0P1AAU0</accession>
<keyword evidence="2" id="KW-0963">Cytoplasm</keyword>